<evidence type="ECO:0000313" key="2">
    <source>
        <dbReference type="EMBL" id="SPU38669.1"/>
    </source>
</evidence>
<dbReference type="EMBL" id="UAQE01000004">
    <property type="protein sequence ID" value="SPU38669.1"/>
    <property type="molecule type" value="Genomic_DNA"/>
</dbReference>
<dbReference type="AlphaFoldDB" id="A0A2X1A334"/>
<dbReference type="RefSeq" id="WP_181574715.1">
    <property type="nucleotide sequence ID" value="NZ_CP134502.1"/>
</dbReference>
<accession>A0A2X1A334</accession>
<feature type="compositionally biased region" description="Basic and acidic residues" evidence="1">
    <location>
        <begin position="1"/>
        <end position="10"/>
    </location>
</feature>
<evidence type="ECO:0000256" key="1">
    <source>
        <dbReference type="SAM" id="MobiDB-lite"/>
    </source>
</evidence>
<sequence>MTKEKQKNEVEQEEIAMEFNPEELEAVKEEQEQQKVQPFNKKEVRR</sequence>
<feature type="compositionally biased region" description="Acidic residues" evidence="1">
    <location>
        <begin position="11"/>
        <end position="24"/>
    </location>
</feature>
<protein>
    <submittedName>
        <fullName evidence="2">Uncharacterized protein</fullName>
    </submittedName>
</protein>
<evidence type="ECO:0000313" key="3">
    <source>
        <dbReference type="Proteomes" id="UP000251431"/>
    </source>
</evidence>
<name>A0A2X1A334_9BACI</name>
<proteinExistence type="predicted"/>
<reference evidence="2 3" key="1">
    <citation type="submission" date="2018-06" db="EMBL/GenBank/DDBJ databases">
        <authorList>
            <consortium name="Pathogen Informatics"/>
            <person name="Doyle S."/>
        </authorList>
    </citation>
    <scope>NUCLEOTIDE SEQUENCE [LARGE SCALE GENOMIC DNA]</scope>
    <source>
        <strain evidence="2 3">NCTC7582</strain>
    </source>
</reference>
<feature type="region of interest" description="Disordered" evidence="1">
    <location>
        <begin position="1"/>
        <end position="46"/>
    </location>
</feature>
<dbReference type="Proteomes" id="UP000251431">
    <property type="component" value="Unassembled WGS sequence"/>
</dbReference>
<gene>
    <name evidence="2" type="ORF">NCTC7582_04634</name>
</gene>
<organism evidence="2 3">
    <name type="scientific">Lysinibacillus capsici</name>
    <dbReference type="NCBI Taxonomy" id="2115968"/>
    <lineage>
        <taxon>Bacteria</taxon>
        <taxon>Bacillati</taxon>
        <taxon>Bacillota</taxon>
        <taxon>Bacilli</taxon>
        <taxon>Bacillales</taxon>
        <taxon>Bacillaceae</taxon>
        <taxon>Lysinibacillus</taxon>
    </lineage>
</organism>